<dbReference type="Pfam" id="PF00786">
    <property type="entry name" value="PBD"/>
    <property type="match status" value="1"/>
</dbReference>
<dbReference type="PROSITE" id="PS50238">
    <property type="entry name" value="RHOGAP"/>
    <property type="match status" value="1"/>
</dbReference>
<dbReference type="InterPro" id="IPR000198">
    <property type="entry name" value="RhoGAP_dom"/>
</dbReference>
<evidence type="ECO:0000256" key="1">
    <source>
        <dbReference type="ARBA" id="ARBA00022468"/>
    </source>
</evidence>
<dbReference type="GO" id="GO:0007165">
    <property type="term" value="P:signal transduction"/>
    <property type="evidence" value="ECO:0007669"/>
    <property type="project" value="InterPro"/>
</dbReference>
<evidence type="ECO:0000259" key="4">
    <source>
        <dbReference type="PROSITE" id="PS50238"/>
    </source>
</evidence>
<dbReference type="InterPro" id="IPR008936">
    <property type="entry name" value="Rho_GTPase_activation_prot"/>
</dbReference>
<dbReference type="Gene3D" id="1.10.555.10">
    <property type="entry name" value="Rho GTPase activation protein"/>
    <property type="match status" value="1"/>
</dbReference>
<accession>A0AAV3QDW2</accession>
<dbReference type="EMBL" id="BAABME010004288">
    <property type="protein sequence ID" value="GAA0161828.1"/>
    <property type="molecule type" value="Genomic_DNA"/>
</dbReference>
<proteinExistence type="predicted"/>
<dbReference type="PANTHER" id="PTHR23177:SF80">
    <property type="entry name" value="RHO GTPASE-ACTIVATING PROTEIN 5-LIKE"/>
    <property type="match status" value="1"/>
</dbReference>
<dbReference type="InterPro" id="IPR044785">
    <property type="entry name" value="RopGAP1-5"/>
</dbReference>
<feature type="domain" description="Rho-GAP" evidence="4">
    <location>
        <begin position="146"/>
        <end position="326"/>
    </location>
</feature>
<protein>
    <submittedName>
        <fullName evidence="5">Cytoskeletal protein</fullName>
    </submittedName>
</protein>
<dbReference type="CDD" id="cd00159">
    <property type="entry name" value="RhoGAP"/>
    <property type="match status" value="1"/>
</dbReference>
<dbReference type="PANTHER" id="PTHR23177">
    <property type="entry name" value="MKIAA1688 PROTEIN"/>
    <property type="match status" value="1"/>
</dbReference>
<gene>
    <name evidence="5" type="ORF">LIER_18055</name>
</gene>
<evidence type="ECO:0000256" key="2">
    <source>
        <dbReference type="SAM" id="MobiDB-lite"/>
    </source>
</evidence>
<dbReference type="AlphaFoldDB" id="A0AAV3QDW2"/>
<dbReference type="Proteomes" id="UP001454036">
    <property type="component" value="Unassembled WGS sequence"/>
</dbReference>
<dbReference type="PROSITE" id="PS50108">
    <property type="entry name" value="CRIB"/>
    <property type="match status" value="1"/>
</dbReference>
<feature type="domain" description="CRIB" evidence="3">
    <location>
        <begin position="101"/>
        <end position="114"/>
    </location>
</feature>
<evidence type="ECO:0000259" key="3">
    <source>
        <dbReference type="PROSITE" id="PS50108"/>
    </source>
</evidence>
<feature type="region of interest" description="Disordered" evidence="2">
    <location>
        <begin position="329"/>
        <end position="353"/>
    </location>
</feature>
<reference evidence="5 6" key="1">
    <citation type="submission" date="2024-01" db="EMBL/GenBank/DDBJ databases">
        <title>The complete chloroplast genome sequence of Lithospermum erythrorhizon: insights into the phylogenetic relationship among Boraginaceae species and the maternal lineages of purple gromwells.</title>
        <authorList>
            <person name="Okada T."/>
            <person name="Watanabe K."/>
        </authorList>
    </citation>
    <scope>NUCLEOTIDE SEQUENCE [LARGE SCALE GENOMIC DNA]</scope>
</reference>
<name>A0AAV3QDW2_LITER</name>
<dbReference type="SMART" id="SM00324">
    <property type="entry name" value="RhoGAP"/>
    <property type="match status" value="1"/>
</dbReference>
<organism evidence="5 6">
    <name type="scientific">Lithospermum erythrorhizon</name>
    <name type="common">Purple gromwell</name>
    <name type="synonym">Lithospermum officinale var. erythrorhizon</name>
    <dbReference type="NCBI Taxonomy" id="34254"/>
    <lineage>
        <taxon>Eukaryota</taxon>
        <taxon>Viridiplantae</taxon>
        <taxon>Streptophyta</taxon>
        <taxon>Embryophyta</taxon>
        <taxon>Tracheophyta</taxon>
        <taxon>Spermatophyta</taxon>
        <taxon>Magnoliopsida</taxon>
        <taxon>eudicotyledons</taxon>
        <taxon>Gunneridae</taxon>
        <taxon>Pentapetalae</taxon>
        <taxon>asterids</taxon>
        <taxon>lamiids</taxon>
        <taxon>Boraginales</taxon>
        <taxon>Boraginaceae</taxon>
        <taxon>Boraginoideae</taxon>
        <taxon>Lithospermeae</taxon>
        <taxon>Lithospermum</taxon>
    </lineage>
</organism>
<comment type="caution">
    <text evidence="5">The sequence shown here is derived from an EMBL/GenBank/DDBJ whole genome shotgun (WGS) entry which is preliminary data.</text>
</comment>
<dbReference type="Gene3D" id="3.90.810.10">
    <property type="entry name" value="CRIB domain"/>
    <property type="match status" value="1"/>
</dbReference>
<dbReference type="SMART" id="SM00285">
    <property type="entry name" value="PBD"/>
    <property type="match status" value="1"/>
</dbReference>
<dbReference type="InterPro" id="IPR036936">
    <property type="entry name" value="CRIB_dom_sf"/>
</dbReference>
<evidence type="ECO:0000313" key="6">
    <source>
        <dbReference type="Proteomes" id="UP001454036"/>
    </source>
</evidence>
<dbReference type="SUPFAM" id="SSF48350">
    <property type="entry name" value="GTPase activation domain, GAP"/>
    <property type="match status" value="1"/>
</dbReference>
<dbReference type="GO" id="GO:0005096">
    <property type="term" value="F:GTPase activator activity"/>
    <property type="evidence" value="ECO:0007669"/>
    <property type="project" value="UniProtKB-KW"/>
</dbReference>
<dbReference type="CDD" id="cd00132">
    <property type="entry name" value="CRIB"/>
    <property type="match status" value="1"/>
</dbReference>
<keyword evidence="6" id="KW-1185">Reference proteome</keyword>
<sequence length="485" mass="53540">MTEVLHSSPSSSSPSPISNATLFHEGVVCGVSQDDNESIEEEGVIKNSNRDNTSNQLSLLALLVTLFRKSFWMACKAGREELCTTSGGGGGGGGGDSGMEIGWPTDVQHVAHVTFDRFNGFLGLPIEFEPEVSRRAPSASTTVFGVSTESMQLSFDHRGNSIPTILLLMQRRLYGHRGLQAEGIFRINGENSQNEYVRDQLNRGVVPDDIDVHCLAGLIKAWFRELPRGVLDPLSPERVMQCQSEEECVALVRILPPTETALLDWAINLMADVVQEEHLNKMNSRNIAMVFAPNMTQMADPLTALMYAVQVMNFLKTLIERTLRERQDTAIEPPRISQLKPSDEDGHQKPSQLPNENVAELDEINGHVFVVEEHDSETVSDSYHLDNISDEEVISYSSSTEEYDGSESCETPNQEYIISTVRDGAMGCRNTSTRISKIPQSSDPNQAKSVGQQLIAQSVATEAKSKGISNLSRINSITERVEAWR</sequence>
<evidence type="ECO:0000313" key="5">
    <source>
        <dbReference type="EMBL" id="GAA0161828.1"/>
    </source>
</evidence>
<dbReference type="Pfam" id="PF00620">
    <property type="entry name" value="RhoGAP"/>
    <property type="match status" value="1"/>
</dbReference>
<dbReference type="InterPro" id="IPR000095">
    <property type="entry name" value="CRIB_dom"/>
</dbReference>
<dbReference type="FunFam" id="1.10.555.10:FF:000046">
    <property type="entry name" value="Rho GTPase-activating protein 5"/>
    <property type="match status" value="1"/>
</dbReference>
<keyword evidence="1" id="KW-0343">GTPase activation</keyword>